<sequence length="99" mass="11410">MEIHKIEPINNTVYLDVSLHTYMNNNNQSNSNANQPKSTYQRPAGMQNLFGQVDEVKTTMEQNMKEIMERGEKLNQLEDTSREMMSGAQNMSKNVRGKK</sequence>
<feature type="compositionally biased region" description="Low complexity" evidence="2">
    <location>
        <begin position="24"/>
        <end position="35"/>
    </location>
</feature>
<reference evidence="4" key="2">
    <citation type="journal article" date="2022" name="Res Sq">
        <title>Comparative Genomics Reveals Insights into the Divergent Evolution of Astigmatic Mites and Household Pest Adaptations.</title>
        <authorList>
            <person name="Xiong Q."/>
            <person name="Wan A.T.-Y."/>
            <person name="Liu X.-Y."/>
            <person name="Fung C.S.-H."/>
            <person name="Xiao X."/>
            <person name="Malainual N."/>
            <person name="Hou J."/>
            <person name="Wang L."/>
            <person name="Wang M."/>
            <person name="Yang K."/>
            <person name="Cui Y."/>
            <person name="Leung E."/>
            <person name="Nong W."/>
            <person name="Shin S.-K."/>
            <person name="Au S."/>
            <person name="Jeong K.Y."/>
            <person name="Chew F.T."/>
            <person name="Hui J."/>
            <person name="Leung T.F."/>
            <person name="Tungtrongchitr A."/>
            <person name="Zhong N."/>
            <person name="Liu Z."/>
            <person name="Tsui S."/>
        </authorList>
    </citation>
    <scope>NUCLEOTIDE SEQUENCE</scope>
    <source>
        <strain evidence="4">Derf</strain>
        <tissue evidence="4">Whole organism</tissue>
    </source>
</reference>
<proteinExistence type="predicted"/>
<comment type="caution">
    <text evidence="4">The sequence shown here is derived from an EMBL/GenBank/DDBJ whole genome shotgun (WGS) entry which is preliminary data.</text>
</comment>
<dbReference type="GO" id="GO:0016192">
    <property type="term" value="P:vesicle-mediated transport"/>
    <property type="evidence" value="ECO:0007669"/>
    <property type="project" value="InterPro"/>
</dbReference>
<feature type="domain" description="V-SNARE coiled-coil homology" evidence="3">
    <location>
        <begin position="45"/>
        <end position="99"/>
    </location>
</feature>
<dbReference type="SUPFAM" id="SSF58038">
    <property type="entry name" value="SNARE fusion complex"/>
    <property type="match status" value="1"/>
</dbReference>
<dbReference type="AlphaFoldDB" id="A0A922L5Q8"/>
<evidence type="ECO:0000313" key="4">
    <source>
        <dbReference type="EMBL" id="KAH9510968.1"/>
    </source>
</evidence>
<dbReference type="CDD" id="cd15843">
    <property type="entry name" value="R-SNARE"/>
    <property type="match status" value="1"/>
</dbReference>
<feature type="compositionally biased region" description="Basic and acidic residues" evidence="2">
    <location>
        <begin position="73"/>
        <end position="82"/>
    </location>
</feature>
<dbReference type="InterPro" id="IPR042855">
    <property type="entry name" value="V_SNARE_CC"/>
</dbReference>
<dbReference type="Proteomes" id="UP000790347">
    <property type="component" value="Unassembled WGS sequence"/>
</dbReference>
<dbReference type="PROSITE" id="PS50892">
    <property type="entry name" value="V_SNARE"/>
    <property type="match status" value="1"/>
</dbReference>
<evidence type="ECO:0000313" key="5">
    <source>
        <dbReference type="Proteomes" id="UP000790347"/>
    </source>
</evidence>
<evidence type="ECO:0000256" key="1">
    <source>
        <dbReference type="PROSITE-ProRule" id="PRU00290"/>
    </source>
</evidence>
<keyword evidence="1" id="KW-0175">Coiled coil</keyword>
<gene>
    <name evidence="4" type="ORF">DERF_009456</name>
</gene>
<reference evidence="4" key="1">
    <citation type="submission" date="2013-05" db="EMBL/GenBank/DDBJ databases">
        <authorList>
            <person name="Yim A.K.Y."/>
            <person name="Chan T.F."/>
            <person name="Ji K.M."/>
            <person name="Liu X.Y."/>
            <person name="Zhou J.W."/>
            <person name="Li R.Q."/>
            <person name="Yang K.Y."/>
            <person name="Li J."/>
            <person name="Li M."/>
            <person name="Law P.T.W."/>
            <person name="Wu Y.L."/>
            <person name="Cai Z.L."/>
            <person name="Qin H."/>
            <person name="Bao Y."/>
            <person name="Leung R.K.K."/>
            <person name="Ng P.K.S."/>
            <person name="Zou J."/>
            <person name="Zhong X.J."/>
            <person name="Ran P.X."/>
            <person name="Zhong N.S."/>
            <person name="Liu Z.G."/>
            <person name="Tsui S.K.W."/>
        </authorList>
    </citation>
    <scope>NUCLEOTIDE SEQUENCE</scope>
    <source>
        <strain evidence="4">Derf</strain>
        <tissue evidence="4">Whole organism</tissue>
    </source>
</reference>
<evidence type="ECO:0000256" key="2">
    <source>
        <dbReference type="SAM" id="MobiDB-lite"/>
    </source>
</evidence>
<accession>A0A922L5Q8</accession>
<evidence type="ECO:0000259" key="3">
    <source>
        <dbReference type="PROSITE" id="PS50892"/>
    </source>
</evidence>
<protein>
    <recommendedName>
        <fullName evidence="3">V-SNARE coiled-coil homology domain-containing protein</fullName>
    </recommendedName>
</protein>
<dbReference type="EMBL" id="ASGP02000004">
    <property type="protein sequence ID" value="KAH9510968.1"/>
    <property type="molecule type" value="Genomic_DNA"/>
</dbReference>
<dbReference type="PRINTS" id="PR00219">
    <property type="entry name" value="SYNAPTOBREVN"/>
</dbReference>
<dbReference type="GO" id="GO:0016020">
    <property type="term" value="C:membrane"/>
    <property type="evidence" value="ECO:0007669"/>
    <property type="project" value="InterPro"/>
</dbReference>
<dbReference type="InterPro" id="IPR001388">
    <property type="entry name" value="Synaptobrevin-like"/>
</dbReference>
<feature type="region of interest" description="Disordered" evidence="2">
    <location>
        <begin position="73"/>
        <end position="99"/>
    </location>
</feature>
<dbReference type="Pfam" id="PF00957">
    <property type="entry name" value="Synaptobrevin"/>
    <property type="match status" value="1"/>
</dbReference>
<organism evidence="4 5">
    <name type="scientific">Dermatophagoides farinae</name>
    <name type="common">American house dust mite</name>
    <dbReference type="NCBI Taxonomy" id="6954"/>
    <lineage>
        <taxon>Eukaryota</taxon>
        <taxon>Metazoa</taxon>
        <taxon>Ecdysozoa</taxon>
        <taxon>Arthropoda</taxon>
        <taxon>Chelicerata</taxon>
        <taxon>Arachnida</taxon>
        <taxon>Acari</taxon>
        <taxon>Acariformes</taxon>
        <taxon>Sarcoptiformes</taxon>
        <taxon>Astigmata</taxon>
        <taxon>Psoroptidia</taxon>
        <taxon>Analgoidea</taxon>
        <taxon>Pyroglyphidae</taxon>
        <taxon>Dermatophagoidinae</taxon>
        <taxon>Dermatophagoides</taxon>
    </lineage>
</organism>
<feature type="region of interest" description="Disordered" evidence="2">
    <location>
        <begin position="23"/>
        <end position="43"/>
    </location>
</feature>
<name>A0A922L5Q8_DERFA</name>
<keyword evidence="5" id="KW-1185">Reference proteome</keyword>
<dbReference type="Gene3D" id="1.20.5.110">
    <property type="match status" value="1"/>
</dbReference>